<organism evidence="2 3">
    <name type="scientific">Nocardia speluncae</name>
    <dbReference type="NCBI Taxonomy" id="419477"/>
    <lineage>
        <taxon>Bacteria</taxon>
        <taxon>Bacillati</taxon>
        <taxon>Actinomycetota</taxon>
        <taxon>Actinomycetes</taxon>
        <taxon>Mycobacteriales</taxon>
        <taxon>Nocardiaceae</taxon>
        <taxon>Nocardia</taxon>
    </lineage>
</organism>
<gene>
    <name evidence="2" type="ORF">HGA13_26980</name>
</gene>
<reference evidence="2 3" key="1">
    <citation type="submission" date="2020-04" db="EMBL/GenBank/DDBJ databases">
        <title>MicrobeNet Type strains.</title>
        <authorList>
            <person name="Nicholson A.C."/>
        </authorList>
    </citation>
    <scope>NUCLEOTIDE SEQUENCE [LARGE SCALE GENOMIC DNA]</scope>
    <source>
        <strain evidence="2 3">DSM 45078</strain>
    </source>
</reference>
<sequence>MGTELAVWRAEKNDFDALMAALREATPDEAVTEWIMRDHPMDQFLDIYLPEIVERGLDGDEIWVAGAGGEIWAASVWQAVDSVDRLIADAATAREYAERAPDVRPLQRSAYVTELLAREHPRRFPHRYLELIVTVAQFRGRGAGAAILRHRTRALAAAGMPAYLEASTERSSRLYAREGFVRIGETHTLPEDGPTLIPMWFEA</sequence>
<evidence type="ECO:0000313" key="3">
    <source>
        <dbReference type="Proteomes" id="UP000565715"/>
    </source>
</evidence>
<dbReference type="InterPro" id="IPR000182">
    <property type="entry name" value="GNAT_dom"/>
</dbReference>
<protein>
    <submittedName>
        <fullName evidence="2">N-acetyltransferase</fullName>
    </submittedName>
</protein>
<evidence type="ECO:0000313" key="2">
    <source>
        <dbReference type="EMBL" id="NKY36689.1"/>
    </source>
</evidence>
<dbReference type="SUPFAM" id="SSF55729">
    <property type="entry name" value="Acyl-CoA N-acyltransferases (Nat)"/>
    <property type="match status" value="1"/>
</dbReference>
<accession>A0A846XNB4</accession>
<dbReference type="AlphaFoldDB" id="A0A846XNB4"/>
<name>A0A846XNB4_9NOCA</name>
<dbReference type="EMBL" id="JAAXOO010000007">
    <property type="protein sequence ID" value="NKY36689.1"/>
    <property type="molecule type" value="Genomic_DNA"/>
</dbReference>
<dbReference type="InterPro" id="IPR016181">
    <property type="entry name" value="Acyl_CoA_acyltransferase"/>
</dbReference>
<dbReference type="InterPro" id="IPR052523">
    <property type="entry name" value="Trichothecene_AcTrans"/>
</dbReference>
<dbReference type="PROSITE" id="PS51186">
    <property type="entry name" value="GNAT"/>
    <property type="match status" value="1"/>
</dbReference>
<dbReference type="Proteomes" id="UP000565715">
    <property type="component" value="Unassembled WGS sequence"/>
</dbReference>
<keyword evidence="2" id="KW-0808">Transferase</keyword>
<dbReference type="Gene3D" id="3.40.630.30">
    <property type="match status" value="1"/>
</dbReference>
<evidence type="ECO:0000259" key="1">
    <source>
        <dbReference type="PROSITE" id="PS51186"/>
    </source>
</evidence>
<feature type="domain" description="N-acetyltransferase" evidence="1">
    <location>
        <begin position="20"/>
        <end position="203"/>
    </location>
</feature>
<dbReference type="RefSeq" id="WP_168443513.1">
    <property type="nucleotide sequence ID" value="NZ_JAAXOO010000007.1"/>
</dbReference>
<dbReference type="PANTHER" id="PTHR42791">
    <property type="entry name" value="GNAT FAMILY ACETYLTRANSFERASE"/>
    <property type="match status" value="1"/>
</dbReference>
<keyword evidence="3" id="KW-1185">Reference proteome</keyword>
<proteinExistence type="predicted"/>
<comment type="caution">
    <text evidence="2">The sequence shown here is derived from an EMBL/GenBank/DDBJ whole genome shotgun (WGS) entry which is preliminary data.</text>
</comment>
<dbReference type="PANTHER" id="PTHR42791:SF1">
    <property type="entry name" value="N-ACETYLTRANSFERASE DOMAIN-CONTAINING PROTEIN"/>
    <property type="match status" value="1"/>
</dbReference>
<dbReference type="GO" id="GO:0016747">
    <property type="term" value="F:acyltransferase activity, transferring groups other than amino-acyl groups"/>
    <property type="evidence" value="ECO:0007669"/>
    <property type="project" value="InterPro"/>
</dbReference>